<organism evidence="3 4">
    <name type="scientific">Candidatus Nitrosocosmicus arcticus</name>
    <dbReference type="NCBI Taxonomy" id="2035267"/>
    <lineage>
        <taxon>Archaea</taxon>
        <taxon>Nitrososphaerota</taxon>
        <taxon>Nitrososphaeria</taxon>
        <taxon>Nitrososphaerales</taxon>
        <taxon>Nitrososphaeraceae</taxon>
        <taxon>Candidatus Nitrosocosmicus</taxon>
    </lineage>
</organism>
<evidence type="ECO:0000313" key="4">
    <source>
        <dbReference type="Proteomes" id="UP000315289"/>
    </source>
</evidence>
<evidence type="ECO:0000313" key="3">
    <source>
        <dbReference type="EMBL" id="TVP40032.1"/>
    </source>
</evidence>
<comment type="caution">
    <text evidence="3">The sequence shown here is derived from an EMBL/GenBank/DDBJ whole genome shotgun (WGS) entry which is preliminary data.</text>
</comment>
<keyword evidence="2" id="KW-0472">Membrane</keyword>
<feature type="transmembrane region" description="Helical" evidence="2">
    <location>
        <begin position="12"/>
        <end position="28"/>
    </location>
</feature>
<dbReference type="EMBL" id="VOAH01000010">
    <property type="protein sequence ID" value="TVP40032.1"/>
    <property type="molecule type" value="Genomic_DNA"/>
</dbReference>
<reference evidence="3 4" key="1">
    <citation type="journal article" date="2019" name="Front. Microbiol.">
        <title>Ammonia Oxidation by the Arctic Terrestrial Thaumarchaeote Candidatus Nitrosocosmicus arcticus Is Stimulated by Increasing Temperatures.</title>
        <authorList>
            <person name="Alves R.J.E."/>
            <person name="Kerou M."/>
            <person name="Zappe A."/>
            <person name="Bittner R."/>
            <person name="Abby S.S."/>
            <person name="Schmidt H.A."/>
            <person name="Pfeifer K."/>
            <person name="Schleper C."/>
        </authorList>
    </citation>
    <scope>NUCLEOTIDE SEQUENCE [LARGE SCALE GENOMIC DNA]</scope>
    <source>
        <strain evidence="3 4">Kfb</strain>
    </source>
</reference>
<feature type="region of interest" description="Disordered" evidence="1">
    <location>
        <begin position="141"/>
        <end position="162"/>
    </location>
</feature>
<feature type="compositionally biased region" description="Acidic residues" evidence="1">
    <location>
        <begin position="144"/>
        <end position="156"/>
    </location>
</feature>
<keyword evidence="2" id="KW-0812">Transmembrane</keyword>
<accession>A0A557STU8</accession>
<gene>
    <name evidence="3" type="ORF">NARC_100094</name>
</gene>
<proteinExistence type="predicted"/>
<dbReference type="RefSeq" id="WP_144732398.1">
    <property type="nucleotide sequence ID" value="NZ_ML675586.1"/>
</dbReference>
<name>A0A557STU8_9ARCH</name>
<sequence>MKSRSLRISEISFVVLILSVVLYFDYYMEKEIGHVDASSVAIDELKHNYDRKNNNSSTKGPQLLINTTNVSNCFSPSLNDRNILNSNSDEKLIKNLDRNDLGNSVTNNFNTNSSSKFCKVYTVSDPSTCIAYFVNQSKKSCHIDDDDEDEDEDEDEDKKLETDNFSNDGLLIADTKFNNQYTFESLDPLNPANKIKVSLDFDEHTQGGLEDLNSPRIELVRENLEGEPNMSAAKNQIIKWQGNIGDYFKEPIDDFDNETYITIQFNTGRHTSDEDDQRNGFGVLFDVSADSNPNLFEFREDGHYVKYDYEMIKQLTGDSFKFHNKDKNGNPVFINDLTETNNVTLKVVTYLDANNSRTVKTFIDKGQGKEIPYWTIDDLSKLKEYDKVDNDDDFIKTVMQGSGYVIARTDNIDTRLSSFNSLAF</sequence>
<keyword evidence="2" id="KW-1133">Transmembrane helix</keyword>
<evidence type="ECO:0000256" key="2">
    <source>
        <dbReference type="SAM" id="Phobius"/>
    </source>
</evidence>
<dbReference type="AlphaFoldDB" id="A0A557STU8"/>
<dbReference type="Proteomes" id="UP000315289">
    <property type="component" value="Unassembled WGS sequence"/>
</dbReference>
<evidence type="ECO:0000256" key="1">
    <source>
        <dbReference type="SAM" id="MobiDB-lite"/>
    </source>
</evidence>
<protein>
    <submittedName>
        <fullName evidence="3">Uncharacterized protein</fullName>
    </submittedName>
</protein>
<keyword evidence="4" id="KW-1185">Reference proteome</keyword>